<name>A0A1H3BUA9_9BACL</name>
<feature type="transmembrane region" description="Helical" evidence="1">
    <location>
        <begin position="6"/>
        <end position="28"/>
    </location>
</feature>
<accession>A0A1H3BUA9</accession>
<evidence type="ECO:0000313" key="2">
    <source>
        <dbReference type="EMBL" id="SDX45483.1"/>
    </source>
</evidence>
<proteinExistence type="predicted"/>
<protein>
    <submittedName>
        <fullName evidence="2">Uncharacterized protein</fullName>
    </submittedName>
</protein>
<dbReference type="AlphaFoldDB" id="A0A1H3BUA9"/>
<keyword evidence="1" id="KW-0472">Membrane</keyword>
<evidence type="ECO:0000313" key="3">
    <source>
        <dbReference type="Proteomes" id="UP000198534"/>
    </source>
</evidence>
<organism evidence="2 3">
    <name type="scientific">Marininema mesophilum</name>
    <dbReference type="NCBI Taxonomy" id="1048340"/>
    <lineage>
        <taxon>Bacteria</taxon>
        <taxon>Bacillati</taxon>
        <taxon>Bacillota</taxon>
        <taxon>Bacilli</taxon>
        <taxon>Bacillales</taxon>
        <taxon>Thermoactinomycetaceae</taxon>
        <taxon>Marininema</taxon>
    </lineage>
</organism>
<keyword evidence="1" id="KW-0812">Transmembrane</keyword>
<gene>
    <name evidence="2" type="ORF">SAMN05444487_11836</name>
</gene>
<dbReference type="EMBL" id="FNNQ01000018">
    <property type="protein sequence ID" value="SDX45483.1"/>
    <property type="molecule type" value="Genomic_DNA"/>
</dbReference>
<reference evidence="2 3" key="1">
    <citation type="submission" date="2016-10" db="EMBL/GenBank/DDBJ databases">
        <authorList>
            <person name="de Groot N.N."/>
        </authorList>
    </citation>
    <scope>NUCLEOTIDE SEQUENCE [LARGE SCALE GENOMIC DNA]</scope>
    <source>
        <strain evidence="2 3">DSM 45610</strain>
    </source>
</reference>
<keyword evidence="3" id="KW-1185">Reference proteome</keyword>
<dbReference type="RefSeq" id="WP_091742624.1">
    <property type="nucleotide sequence ID" value="NZ_FNNQ01000018.1"/>
</dbReference>
<dbReference type="Proteomes" id="UP000198534">
    <property type="component" value="Unassembled WGS sequence"/>
</dbReference>
<keyword evidence="1" id="KW-1133">Transmembrane helix</keyword>
<dbReference type="OrthoDB" id="2858707at2"/>
<evidence type="ECO:0000256" key="1">
    <source>
        <dbReference type="SAM" id="Phobius"/>
    </source>
</evidence>
<sequence length="142" mass="16512">MERLADVILTIWIVGMVTGAIKIIVSWWNRRREAKKYNYDGQTIWHDFFIKIDEEEAKKNPEGVPLTVEIYPIGQREQAIVGSARVIPEPTDSDRALILLHTEGWTEAHKRYKFKPKRTYVDLRSGIVVNELDTKITEDSDE</sequence>